<evidence type="ECO:0000256" key="1">
    <source>
        <dbReference type="SAM" id="SignalP"/>
    </source>
</evidence>
<dbReference type="Proteomes" id="UP001596105">
    <property type="component" value="Unassembled WGS sequence"/>
</dbReference>
<dbReference type="InterPro" id="IPR015943">
    <property type="entry name" value="WD40/YVTN_repeat-like_dom_sf"/>
</dbReference>
<dbReference type="SUPFAM" id="SSF50998">
    <property type="entry name" value="Quinoprotein alcohol dehydrogenase-like"/>
    <property type="match status" value="1"/>
</dbReference>
<proteinExistence type="predicted"/>
<dbReference type="PANTHER" id="PTHR34512">
    <property type="entry name" value="CELL SURFACE PROTEIN"/>
    <property type="match status" value="1"/>
</dbReference>
<keyword evidence="4" id="KW-1185">Reference proteome</keyword>
<gene>
    <name evidence="3" type="ORF">ACFPPD_20490</name>
</gene>
<feature type="signal peptide" evidence="1">
    <location>
        <begin position="1"/>
        <end position="24"/>
    </location>
</feature>
<sequence>MYRGIKMLVFVLVFAVSSQQIVNAGSLFSHEWNRSPAQAEAFPPTYSNVEGVLTFRGTNERSAPSYGTVDMKTYQPMIAWTKRTKSSSWGGGAGWTGQPAIVKWSPEVLRTMNVKPKFHSKPGFTEVIYASLDGYVYFLDLDTGEETRNPIRIGNPIKGSVSVDARGYPLLYVGEGIPENKTIGFNLFSLIDQKRLLRVNGYDSYAYRKGWGAFDSSAVFNRLDDTLTVGGENGIVYHLKLNTKFEPDKKKLSIDPVISKYRYKIPGNNYQGIENSIATYGDYAYFADNGGSLQAMNVKTHSPVWNLAPIDDTDATIAIEAEDGVPFLYTGTEVDKQGRKGFAHIRKINGLTGAVVWEMKYASFSLLGAHPVNGGLLATPVIGKKTISDLAIFTIARYGSFSGGLMVALDKETGKEAWRLPMKDYAWSSPVDVYDLAGNASLLQANSVGLVSVIDAKTGKVRGSLDIGTNIESSPAVFNDMAVVASRGGLIYGIKLN</sequence>
<evidence type="ECO:0000259" key="2">
    <source>
        <dbReference type="Pfam" id="PF13360"/>
    </source>
</evidence>
<dbReference type="Gene3D" id="2.130.10.10">
    <property type="entry name" value="YVTN repeat-like/Quinoprotein amine dehydrogenase"/>
    <property type="match status" value="1"/>
</dbReference>
<dbReference type="PANTHER" id="PTHR34512:SF30">
    <property type="entry name" value="OUTER MEMBRANE PROTEIN ASSEMBLY FACTOR BAMB"/>
    <property type="match status" value="1"/>
</dbReference>
<protein>
    <submittedName>
        <fullName evidence="3">PQQ-binding-like beta-propeller repeat protein</fullName>
    </submittedName>
</protein>
<dbReference type="InterPro" id="IPR002372">
    <property type="entry name" value="PQQ_rpt_dom"/>
</dbReference>
<feature type="chain" id="PRO_5046203117" evidence="1">
    <location>
        <begin position="25"/>
        <end position="497"/>
    </location>
</feature>
<organism evidence="3 4">
    <name type="scientific">Cohnella suwonensis</name>
    <dbReference type="NCBI Taxonomy" id="696072"/>
    <lineage>
        <taxon>Bacteria</taxon>
        <taxon>Bacillati</taxon>
        <taxon>Bacillota</taxon>
        <taxon>Bacilli</taxon>
        <taxon>Bacillales</taxon>
        <taxon>Paenibacillaceae</taxon>
        <taxon>Cohnella</taxon>
    </lineage>
</organism>
<dbReference type="RefSeq" id="WP_209745998.1">
    <property type="nucleotide sequence ID" value="NZ_JBHSMH010000090.1"/>
</dbReference>
<dbReference type="Gene3D" id="2.40.128.630">
    <property type="match status" value="1"/>
</dbReference>
<evidence type="ECO:0000313" key="3">
    <source>
        <dbReference type="EMBL" id="MFC5471072.1"/>
    </source>
</evidence>
<keyword evidence="1" id="KW-0732">Signal</keyword>
<comment type="caution">
    <text evidence="3">The sequence shown here is derived from an EMBL/GenBank/DDBJ whole genome shotgun (WGS) entry which is preliminary data.</text>
</comment>
<reference evidence="4" key="1">
    <citation type="journal article" date="2019" name="Int. J. Syst. Evol. Microbiol.">
        <title>The Global Catalogue of Microorganisms (GCM) 10K type strain sequencing project: providing services to taxonomists for standard genome sequencing and annotation.</title>
        <authorList>
            <consortium name="The Broad Institute Genomics Platform"/>
            <consortium name="The Broad Institute Genome Sequencing Center for Infectious Disease"/>
            <person name="Wu L."/>
            <person name="Ma J."/>
        </authorList>
    </citation>
    <scope>NUCLEOTIDE SEQUENCE [LARGE SCALE GENOMIC DNA]</scope>
    <source>
        <strain evidence="4">CCUG 57113</strain>
    </source>
</reference>
<feature type="domain" description="Pyrrolo-quinoline quinone repeat" evidence="2">
    <location>
        <begin position="405"/>
        <end position="493"/>
    </location>
</feature>
<evidence type="ECO:0000313" key="4">
    <source>
        <dbReference type="Proteomes" id="UP001596105"/>
    </source>
</evidence>
<accession>A0ABW0M1R6</accession>
<dbReference type="InterPro" id="IPR011047">
    <property type="entry name" value="Quinoprotein_ADH-like_sf"/>
</dbReference>
<dbReference type="EMBL" id="JBHSMH010000090">
    <property type="protein sequence ID" value="MFC5471072.1"/>
    <property type="molecule type" value="Genomic_DNA"/>
</dbReference>
<dbReference type="Pfam" id="PF13360">
    <property type="entry name" value="PQQ_2"/>
    <property type="match status" value="1"/>
</dbReference>
<name>A0ABW0M1R6_9BACL</name>